<evidence type="ECO:0000259" key="2">
    <source>
        <dbReference type="SMART" id="SM00881"/>
    </source>
</evidence>
<keyword evidence="1" id="KW-0816">Tricarboxylic acid cycle</keyword>
<dbReference type="PANTHER" id="PTHR42793">
    <property type="entry name" value="COA BINDING DOMAIN CONTAINING PROTEIN"/>
    <property type="match status" value="1"/>
</dbReference>
<keyword evidence="3" id="KW-0436">Ligase</keyword>
<dbReference type="InterPro" id="IPR036291">
    <property type="entry name" value="NAD(P)-bd_dom_sf"/>
</dbReference>
<evidence type="ECO:0000313" key="4">
    <source>
        <dbReference type="Proteomes" id="UP001597314"/>
    </source>
</evidence>
<organism evidence="3 4">
    <name type="scientific">Rhodoplanes azumiensis</name>
    <dbReference type="NCBI Taxonomy" id="1897628"/>
    <lineage>
        <taxon>Bacteria</taxon>
        <taxon>Pseudomonadati</taxon>
        <taxon>Pseudomonadota</taxon>
        <taxon>Alphaproteobacteria</taxon>
        <taxon>Hyphomicrobiales</taxon>
        <taxon>Nitrobacteraceae</taxon>
        <taxon>Rhodoplanes</taxon>
    </lineage>
</organism>
<dbReference type="Pfam" id="PF13549">
    <property type="entry name" value="ATP-grasp_5"/>
    <property type="match status" value="1"/>
</dbReference>
<accession>A0ABW5AMB5</accession>
<dbReference type="Gene3D" id="3.30.470.20">
    <property type="entry name" value="ATP-grasp fold, B domain"/>
    <property type="match status" value="1"/>
</dbReference>
<feature type="domain" description="CoA-binding" evidence="2">
    <location>
        <begin position="7"/>
        <end position="102"/>
    </location>
</feature>
<dbReference type="Pfam" id="PF13607">
    <property type="entry name" value="Succ_CoA_lig"/>
    <property type="match status" value="1"/>
</dbReference>
<dbReference type="Gene3D" id="3.40.50.720">
    <property type="entry name" value="NAD(P)-binding Rossmann-like Domain"/>
    <property type="match status" value="1"/>
</dbReference>
<comment type="caution">
    <text evidence="3">The sequence shown here is derived from an EMBL/GenBank/DDBJ whole genome shotgun (WGS) entry which is preliminary data.</text>
</comment>
<sequence>MTRLDRLFSPRSIAVIGASADATKLTGRPIAYLEKHGYAGAIYPVNPRTETIGGRRCYPEVASLPEVPDVGLVLLGAERAVAAVEQLARAGAAAAVVLASGFGEAGEDGRRRQQALREAAGGMRLLGPNTIGLVNVDERIMLSASGAMELDGFVPGRVALVSQSGGILGALLSRGAARGIGFSKLVATGNEADLDVADMIDHLADDDATAVIALYIEGLRHVDRFRAVTMKAAARGKRLVVYKVGRSETGARSAVSHTGALAGSDRLYDALFRQLGIVRANAFSDLLDIPAALATGRRLGGARLAVVTTTGGAATLIADNAGLAGFALPDPDPATAEGLTALAIPDATLDRNPVDVTLAGLRPELFRRVLALLSASPGYDAIVTIVGSSALGQPDLVAKPLIAAIENTEKPILAYVSPEAPHIVAALNRAGVPAFASPEGCVAALAALRIAPPAACPERSAATLRAAGEPTVPPGSGPLNEADSKALFARFGIPAVAEMVAATPEDAAAAAQRLGGEPVVVKILSRSIAHKSELGGVAVGVAPAAVADCCRAMAARVSEWAAGALDGFLVQECVTDGIEMILGLSRDPQLGPAVLLGVGGVTAELLKDTTLRPLPLAPGDAAAMIAELKLAPLLHGYRGRPAADTAALVAAIEAFSVMVTSLGDRLQEAEINPLFVRPAGHGVAAADGLVVLAP</sequence>
<dbReference type="SUPFAM" id="SSF51735">
    <property type="entry name" value="NAD(P)-binding Rossmann-fold domains"/>
    <property type="match status" value="1"/>
</dbReference>
<dbReference type="SUPFAM" id="SSF52210">
    <property type="entry name" value="Succinyl-CoA synthetase domains"/>
    <property type="match status" value="2"/>
</dbReference>
<dbReference type="GO" id="GO:0016874">
    <property type="term" value="F:ligase activity"/>
    <property type="evidence" value="ECO:0007669"/>
    <property type="project" value="UniProtKB-KW"/>
</dbReference>
<reference evidence="4" key="1">
    <citation type="journal article" date="2019" name="Int. J. Syst. Evol. Microbiol.">
        <title>The Global Catalogue of Microorganisms (GCM) 10K type strain sequencing project: providing services to taxonomists for standard genome sequencing and annotation.</title>
        <authorList>
            <consortium name="The Broad Institute Genomics Platform"/>
            <consortium name="The Broad Institute Genome Sequencing Center for Infectious Disease"/>
            <person name="Wu L."/>
            <person name="Ma J."/>
        </authorList>
    </citation>
    <scope>NUCLEOTIDE SEQUENCE [LARGE SCALE GENOMIC DNA]</scope>
    <source>
        <strain evidence="4">CGMCC 1.6774</strain>
    </source>
</reference>
<keyword evidence="4" id="KW-1185">Reference proteome</keyword>
<dbReference type="Gene3D" id="3.30.1490.20">
    <property type="entry name" value="ATP-grasp fold, A domain"/>
    <property type="match status" value="1"/>
</dbReference>
<dbReference type="InterPro" id="IPR003781">
    <property type="entry name" value="CoA-bd"/>
</dbReference>
<dbReference type="Pfam" id="PF13380">
    <property type="entry name" value="CoA_binding_2"/>
    <property type="match status" value="1"/>
</dbReference>
<dbReference type="SMART" id="SM00881">
    <property type="entry name" value="CoA_binding"/>
    <property type="match status" value="1"/>
</dbReference>
<evidence type="ECO:0000313" key="3">
    <source>
        <dbReference type="EMBL" id="MFD2183315.1"/>
    </source>
</evidence>
<protein>
    <submittedName>
        <fullName evidence="3">Acetate--CoA ligase family protein</fullName>
    </submittedName>
</protein>
<dbReference type="SUPFAM" id="SSF56059">
    <property type="entry name" value="Glutathione synthetase ATP-binding domain-like"/>
    <property type="match status" value="1"/>
</dbReference>
<gene>
    <name evidence="3" type="ORF">ACFSOX_14240</name>
</gene>
<dbReference type="InterPro" id="IPR016102">
    <property type="entry name" value="Succinyl-CoA_synth-like"/>
</dbReference>
<dbReference type="PANTHER" id="PTHR42793:SF4">
    <property type="entry name" value="BLL6376 PROTEIN"/>
    <property type="match status" value="1"/>
</dbReference>
<dbReference type="Gene3D" id="3.40.50.261">
    <property type="entry name" value="Succinyl-CoA synthetase domains"/>
    <property type="match status" value="2"/>
</dbReference>
<dbReference type="Proteomes" id="UP001597314">
    <property type="component" value="Unassembled WGS sequence"/>
</dbReference>
<dbReference type="InterPro" id="IPR013815">
    <property type="entry name" value="ATP_grasp_subdomain_1"/>
</dbReference>
<dbReference type="RefSeq" id="WP_378478473.1">
    <property type="nucleotide sequence ID" value="NZ_JBHUIW010000016.1"/>
</dbReference>
<dbReference type="EMBL" id="JBHUIW010000016">
    <property type="protein sequence ID" value="MFD2183315.1"/>
    <property type="molecule type" value="Genomic_DNA"/>
</dbReference>
<dbReference type="InterPro" id="IPR032875">
    <property type="entry name" value="Succ_CoA_lig_flav_dom"/>
</dbReference>
<evidence type="ECO:0000256" key="1">
    <source>
        <dbReference type="ARBA" id="ARBA00022532"/>
    </source>
</evidence>
<name>A0ABW5AMB5_9BRAD</name>
<proteinExistence type="predicted"/>